<dbReference type="SUPFAM" id="SSF56436">
    <property type="entry name" value="C-type lectin-like"/>
    <property type="match status" value="1"/>
</dbReference>
<sequence>MHLSLQVGFVLLVVWGVLSDESIRRFQAFRYPPMEGLKPPMEPVSGGIAGSTECAMLCSSDATCTSFSHSAVNKMCMLSPEIIRPYDISISHPIEHWYHFNVHEVINGSQVFLRQGYRWFHDLQMALRFHFYWPLNYNQSQAICQEEGAELVTINNEEKMGAILTAVEENENLRKFKTFFTHPSNFTDIIEEDDRECGILSLVEEGNSTKPVVTCLKPLPYICEMSIPLPSVRSEENLFKFHTTKT</sequence>
<feature type="signal peptide" evidence="1">
    <location>
        <begin position="1"/>
        <end position="19"/>
    </location>
</feature>
<dbReference type="Gene3D" id="3.10.100.10">
    <property type="entry name" value="Mannose-Binding Protein A, subunit A"/>
    <property type="match status" value="1"/>
</dbReference>
<protein>
    <recommendedName>
        <fullName evidence="2">Apple domain-containing protein</fullName>
    </recommendedName>
</protein>
<dbReference type="EMBL" id="JAZGQO010000003">
    <property type="protein sequence ID" value="KAK6188531.1"/>
    <property type="molecule type" value="Genomic_DNA"/>
</dbReference>
<organism evidence="3 4">
    <name type="scientific">Patella caerulea</name>
    <name type="common">Rayed Mediterranean limpet</name>
    <dbReference type="NCBI Taxonomy" id="87958"/>
    <lineage>
        <taxon>Eukaryota</taxon>
        <taxon>Metazoa</taxon>
        <taxon>Spiralia</taxon>
        <taxon>Lophotrochozoa</taxon>
        <taxon>Mollusca</taxon>
        <taxon>Gastropoda</taxon>
        <taxon>Patellogastropoda</taxon>
        <taxon>Patelloidea</taxon>
        <taxon>Patellidae</taxon>
        <taxon>Patella</taxon>
    </lineage>
</organism>
<dbReference type="InterPro" id="IPR016187">
    <property type="entry name" value="CTDL_fold"/>
</dbReference>
<gene>
    <name evidence="3" type="ORF">SNE40_004689</name>
</gene>
<evidence type="ECO:0000313" key="3">
    <source>
        <dbReference type="EMBL" id="KAK6188531.1"/>
    </source>
</evidence>
<dbReference type="Proteomes" id="UP001347796">
    <property type="component" value="Unassembled WGS sequence"/>
</dbReference>
<feature type="domain" description="Apple" evidence="2">
    <location>
        <begin position="49"/>
        <end position="81"/>
    </location>
</feature>
<comment type="caution">
    <text evidence="3">The sequence shown here is derived from an EMBL/GenBank/DDBJ whole genome shotgun (WGS) entry which is preliminary data.</text>
</comment>
<reference evidence="3 4" key="1">
    <citation type="submission" date="2024-01" db="EMBL/GenBank/DDBJ databases">
        <title>The genome of the rayed Mediterranean limpet Patella caerulea (Linnaeus, 1758).</title>
        <authorList>
            <person name="Anh-Thu Weber A."/>
            <person name="Halstead-Nussloch G."/>
        </authorList>
    </citation>
    <scope>NUCLEOTIDE SEQUENCE [LARGE SCALE GENOMIC DNA]</scope>
    <source>
        <strain evidence="3">AATW-2023a</strain>
        <tissue evidence="3">Whole specimen</tissue>
    </source>
</reference>
<dbReference type="Pfam" id="PF00024">
    <property type="entry name" value="PAN_1"/>
    <property type="match status" value="1"/>
</dbReference>
<keyword evidence="4" id="KW-1185">Reference proteome</keyword>
<name>A0AAN8Q195_PATCE</name>
<dbReference type="AlphaFoldDB" id="A0AAN8Q195"/>
<proteinExistence type="predicted"/>
<feature type="chain" id="PRO_5042954481" description="Apple domain-containing protein" evidence="1">
    <location>
        <begin position="20"/>
        <end position="246"/>
    </location>
</feature>
<dbReference type="InterPro" id="IPR016186">
    <property type="entry name" value="C-type_lectin-like/link_sf"/>
</dbReference>
<dbReference type="CDD" id="cd00037">
    <property type="entry name" value="CLECT"/>
    <property type="match status" value="1"/>
</dbReference>
<accession>A0AAN8Q195</accession>
<dbReference type="InterPro" id="IPR003609">
    <property type="entry name" value="Pan_app"/>
</dbReference>
<evidence type="ECO:0000313" key="4">
    <source>
        <dbReference type="Proteomes" id="UP001347796"/>
    </source>
</evidence>
<evidence type="ECO:0000259" key="2">
    <source>
        <dbReference type="Pfam" id="PF00024"/>
    </source>
</evidence>
<dbReference type="SUPFAM" id="SSF57414">
    <property type="entry name" value="Hairpin loop containing domain-like"/>
    <property type="match status" value="1"/>
</dbReference>
<evidence type="ECO:0000256" key="1">
    <source>
        <dbReference type="SAM" id="SignalP"/>
    </source>
</evidence>
<keyword evidence="1" id="KW-0732">Signal</keyword>